<organism evidence="1">
    <name type="scientific">Strongyloides ratti</name>
    <name type="common">Parasitic roundworm</name>
    <dbReference type="NCBI Taxonomy" id="34506"/>
    <lineage>
        <taxon>Eukaryota</taxon>
        <taxon>Metazoa</taxon>
        <taxon>Ecdysozoa</taxon>
        <taxon>Nematoda</taxon>
        <taxon>Chromadorea</taxon>
        <taxon>Rhabditida</taxon>
        <taxon>Tylenchina</taxon>
        <taxon>Panagrolaimomorpha</taxon>
        <taxon>Strongyloidoidea</taxon>
        <taxon>Strongyloididae</taxon>
        <taxon>Strongyloides</taxon>
    </lineage>
</organism>
<accession>A0A090L6B1</accession>
<dbReference type="WormBase" id="SRAE_1000351500">
    <property type="protein sequence ID" value="SRP04058"/>
    <property type="gene ID" value="WBGene00260132"/>
</dbReference>
<dbReference type="EMBL" id="LN609528">
    <property type="protein sequence ID" value="CEF65262.1"/>
    <property type="molecule type" value="Genomic_DNA"/>
</dbReference>
<evidence type="ECO:0000313" key="3">
    <source>
        <dbReference type="WBParaSite" id="SRAE_1000351500.1"/>
    </source>
</evidence>
<sequence length="116" mass="13422">MTLKTYHDLSCDFEDIRKLVVAVEEFGDEIEIQDVIQFKNLVDCVIEEILGSAHPEYFVESFEEGKGTICCDEKDANKIWACLSLAGYRMGQRVSIHFNKILKPEKKKMKDDEMKI</sequence>
<evidence type="ECO:0000313" key="4">
    <source>
        <dbReference type="WormBase" id="SRAE_1000351500"/>
    </source>
</evidence>
<reference evidence="3" key="2">
    <citation type="submission" date="2020-12" db="UniProtKB">
        <authorList>
            <consortium name="WormBaseParasite"/>
        </authorList>
    </citation>
    <scope>IDENTIFICATION</scope>
</reference>
<dbReference type="CTD" id="36377627"/>
<dbReference type="AlphaFoldDB" id="A0A090L6B1"/>
<keyword evidence="2" id="KW-1185">Reference proteome</keyword>
<gene>
    <name evidence="1 3 4" type="ORF">SRAE_1000351500</name>
</gene>
<dbReference type="Proteomes" id="UP000035682">
    <property type="component" value="Unplaced"/>
</dbReference>
<dbReference type="WBParaSite" id="SRAE_1000351500.1">
    <property type="protein sequence ID" value="SRAE_1000351500.1"/>
    <property type="gene ID" value="WBGene00260132"/>
</dbReference>
<proteinExistence type="predicted"/>
<name>A0A090L6B1_STRRB</name>
<reference evidence="1 2" key="1">
    <citation type="submission" date="2014-09" db="EMBL/GenBank/DDBJ databases">
        <authorList>
            <person name="Martin A.A."/>
        </authorList>
    </citation>
    <scope>NUCLEOTIDE SEQUENCE</scope>
    <source>
        <strain evidence="2">ED321</strain>
        <strain evidence="1">ED321 Heterogonic</strain>
    </source>
</reference>
<dbReference type="GeneID" id="36377627"/>
<dbReference type="RefSeq" id="XP_024504463.1">
    <property type="nucleotide sequence ID" value="XM_024650714.1"/>
</dbReference>
<evidence type="ECO:0000313" key="1">
    <source>
        <dbReference type="EMBL" id="CEF65262.1"/>
    </source>
</evidence>
<evidence type="ECO:0000313" key="2">
    <source>
        <dbReference type="Proteomes" id="UP000035682"/>
    </source>
</evidence>
<protein>
    <submittedName>
        <fullName evidence="1 3">Uncharacterized protein</fullName>
    </submittedName>
</protein>